<comment type="caution">
    <text evidence="1">The sequence shown here is derived from an EMBL/GenBank/DDBJ whole genome shotgun (WGS) entry which is preliminary data.</text>
</comment>
<dbReference type="EMBL" id="SJPV01000003">
    <property type="protein sequence ID" value="TWU39693.1"/>
    <property type="molecule type" value="Genomic_DNA"/>
</dbReference>
<organism evidence="1 2">
    <name type="scientific">Novipirellula artificiosorum</name>
    <dbReference type="NCBI Taxonomy" id="2528016"/>
    <lineage>
        <taxon>Bacteria</taxon>
        <taxon>Pseudomonadati</taxon>
        <taxon>Planctomycetota</taxon>
        <taxon>Planctomycetia</taxon>
        <taxon>Pirellulales</taxon>
        <taxon>Pirellulaceae</taxon>
        <taxon>Novipirellula</taxon>
    </lineage>
</organism>
<evidence type="ECO:0000313" key="1">
    <source>
        <dbReference type="EMBL" id="TWU39693.1"/>
    </source>
</evidence>
<evidence type="ECO:0000313" key="2">
    <source>
        <dbReference type="Proteomes" id="UP000319143"/>
    </source>
</evidence>
<proteinExistence type="predicted"/>
<keyword evidence="2" id="KW-1185">Reference proteome</keyword>
<accession>A0A5C6DQZ3</accession>
<dbReference type="Proteomes" id="UP000319143">
    <property type="component" value="Unassembled WGS sequence"/>
</dbReference>
<gene>
    <name evidence="1" type="ORF">Poly41_25490</name>
</gene>
<dbReference type="AlphaFoldDB" id="A0A5C6DQZ3"/>
<name>A0A5C6DQZ3_9BACT</name>
<sequence>MRIMGGKEQYGGYFVGMMIADPILRKNTSPAISCYLTWRTPGGNVRYTQRLRTTILTP</sequence>
<protein>
    <submittedName>
        <fullName evidence="1">Uncharacterized protein</fullName>
    </submittedName>
</protein>
<reference evidence="1 2" key="1">
    <citation type="submission" date="2019-02" db="EMBL/GenBank/DDBJ databases">
        <title>Deep-cultivation of Planctomycetes and their phenomic and genomic characterization uncovers novel biology.</title>
        <authorList>
            <person name="Wiegand S."/>
            <person name="Jogler M."/>
            <person name="Boedeker C."/>
            <person name="Pinto D."/>
            <person name="Vollmers J."/>
            <person name="Rivas-Marin E."/>
            <person name="Kohn T."/>
            <person name="Peeters S.H."/>
            <person name="Heuer A."/>
            <person name="Rast P."/>
            <person name="Oberbeckmann S."/>
            <person name="Bunk B."/>
            <person name="Jeske O."/>
            <person name="Meyerdierks A."/>
            <person name="Storesund J.E."/>
            <person name="Kallscheuer N."/>
            <person name="Luecker S."/>
            <person name="Lage O.M."/>
            <person name="Pohl T."/>
            <person name="Merkel B.J."/>
            <person name="Hornburger P."/>
            <person name="Mueller R.-W."/>
            <person name="Bruemmer F."/>
            <person name="Labrenz M."/>
            <person name="Spormann A.M."/>
            <person name="Op Den Camp H."/>
            <person name="Overmann J."/>
            <person name="Amann R."/>
            <person name="Jetten M.S.M."/>
            <person name="Mascher T."/>
            <person name="Medema M.H."/>
            <person name="Devos D.P."/>
            <person name="Kaster A.-K."/>
            <person name="Ovreas L."/>
            <person name="Rohde M."/>
            <person name="Galperin M.Y."/>
            <person name="Jogler C."/>
        </authorList>
    </citation>
    <scope>NUCLEOTIDE SEQUENCE [LARGE SCALE GENOMIC DNA]</scope>
    <source>
        <strain evidence="1 2">Poly41</strain>
    </source>
</reference>